<dbReference type="Gene3D" id="2.30.30.90">
    <property type="match status" value="1"/>
</dbReference>
<proteinExistence type="predicted"/>
<name>A0A271J3C7_9BACT</name>
<keyword evidence="1" id="KW-0408">Iron</keyword>
<dbReference type="GO" id="GO:0046914">
    <property type="term" value="F:transition metal ion binding"/>
    <property type="evidence" value="ECO:0007669"/>
    <property type="project" value="InterPro"/>
</dbReference>
<dbReference type="Proteomes" id="UP000216339">
    <property type="component" value="Unassembled WGS sequence"/>
</dbReference>
<evidence type="ECO:0000313" key="3">
    <source>
        <dbReference type="EMBL" id="PAP78031.1"/>
    </source>
</evidence>
<dbReference type="SMART" id="SM00899">
    <property type="entry name" value="FeoA"/>
    <property type="match status" value="1"/>
</dbReference>
<evidence type="ECO:0000313" key="4">
    <source>
        <dbReference type="Proteomes" id="UP000216339"/>
    </source>
</evidence>
<organism evidence="3 4">
    <name type="scientific">Rubrivirga marina</name>
    <dbReference type="NCBI Taxonomy" id="1196024"/>
    <lineage>
        <taxon>Bacteria</taxon>
        <taxon>Pseudomonadati</taxon>
        <taxon>Rhodothermota</taxon>
        <taxon>Rhodothermia</taxon>
        <taxon>Rhodothermales</taxon>
        <taxon>Rubricoccaceae</taxon>
        <taxon>Rubrivirga</taxon>
    </lineage>
</organism>
<dbReference type="InterPro" id="IPR007167">
    <property type="entry name" value="Fe-transptr_FeoA-like"/>
</dbReference>
<dbReference type="SUPFAM" id="SSF50037">
    <property type="entry name" value="C-terminal domain of transcriptional repressors"/>
    <property type="match status" value="1"/>
</dbReference>
<gene>
    <name evidence="3" type="ORF">BSZ37_17075</name>
</gene>
<accession>A0A271J3C7</accession>
<dbReference type="EMBL" id="MQWD01000001">
    <property type="protein sequence ID" value="PAP78031.1"/>
    <property type="molecule type" value="Genomic_DNA"/>
</dbReference>
<protein>
    <submittedName>
        <fullName evidence="3">Iron transporter FeoA</fullName>
    </submittedName>
</protein>
<dbReference type="AlphaFoldDB" id="A0A271J3C7"/>
<evidence type="ECO:0000256" key="1">
    <source>
        <dbReference type="ARBA" id="ARBA00023004"/>
    </source>
</evidence>
<reference evidence="3 4" key="1">
    <citation type="submission" date="2016-11" db="EMBL/GenBank/DDBJ databases">
        <title>Study of marine rhodopsin-containing bacteria.</title>
        <authorList>
            <person name="Yoshizawa S."/>
            <person name="Kumagai Y."/>
            <person name="Kogure K."/>
        </authorList>
    </citation>
    <scope>NUCLEOTIDE SEQUENCE [LARGE SCALE GENOMIC DNA]</scope>
    <source>
        <strain evidence="3 4">SAORIC-28</strain>
    </source>
</reference>
<dbReference type="Pfam" id="PF04023">
    <property type="entry name" value="FeoA"/>
    <property type="match status" value="1"/>
</dbReference>
<dbReference type="RefSeq" id="WP_218830543.1">
    <property type="nucleotide sequence ID" value="NZ_MQWD01000001.1"/>
</dbReference>
<feature type="domain" description="Ferrous iron transporter FeoA-like" evidence="2">
    <location>
        <begin position="8"/>
        <end position="77"/>
    </location>
</feature>
<evidence type="ECO:0000259" key="2">
    <source>
        <dbReference type="SMART" id="SM00899"/>
    </source>
</evidence>
<dbReference type="InterPro" id="IPR008988">
    <property type="entry name" value="Transcriptional_repressor_C"/>
</dbReference>
<dbReference type="InterPro" id="IPR038157">
    <property type="entry name" value="FeoA_core_dom"/>
</dbReference>
<keyword evidence="4" id="KW-1185">Reference proteome</keyword>
<sequence>MDPADFAAPVSSFPAGKTVRLCFMGLDEQTCARLRELGIREGCDACVMATGDKCVLALGASRVALRREVAMGLFATDAG</sequence>
<comment type="caution">
    <text evidence="3">The sequence shown here is derived from an EMBL/GenBank/DDBJ whole genome shotgun (WGS) entry which is preliminary data.</text>
</comment>